<evidence type="ECO:0000256" key="2">
    <source>
        <dbReference type="SAM" id="Phobius"/>
    </source>
</evidence>
<feature type="non-terminal residue" evidence="3">
    <location>
        <position position="1"/>
    </location>
</feature>
<feature type="transmembrane region" description="Helical" evidence="2">
    <location>
        <begin position="173"/>
        <end position="198"/>
    </location>
</feature>
<keyword evidence="1" id="KW-0175">Coiled coil</keyword>
<dbReference type="InterPro" id="IPR008523">
    <property type="entry name" value="DUF805"/>
</dbReference>
<evidence type="ECO:0000313" key="4">
    <source>
        <dbReference type="Proteomes" id="UP000266258"/>
    </source>
</evidence>
<name>A0A3A1Y607_9GAMM</name>
<keyword evidence="2" id="KW-0472">Membrane</keyword>
<gene>
    <name evidence="3" type="ORF">CJP74_03680</name>
</gene>
<dbReference type="Gene3D" id="1.20.120.20">
    <property type="entry name" value="Apolipoprotein"/>
    <property type="match status" value="1"/>
</dbReference>
<accession>A0A3A1Y607</accession>
<keyword evidence="4" id="KW-1185">Reference proteome</keyword>
<dbReference type="EMBL" id="NRJH01000030">
    <property type="protein sequence ID" value="RIY32716.1"/>
    <property type="molecule type" value="Genomic_DNA"/>
</dbReference>
<evidence type="ECO:0000313" key="3">
    <source>
        <dbReference type="EMBL" id="RIY32716.1"/>
    </source>
</evidence>
<dbReference type="SUPFAM" id="SSF58113">
    <property type="entry name" value="Apolipoprotein A-I"/>
    <property type="match status" value="1"/>
</dbReference>
<dbReference type="PANTHER" id="PTHR47372:SF11">
    <property type="entry name" value="RE19971P"/>
    <property type="match status" value="1"/>
</dbReference>
<comment type="caution">
    <text evidence="3">The sequence shown here is derived from an EMBL/GenBank/DDBJ whole genome shotgun (WGS) entry which is preliminary data.</text>
</comment>
<proteinExistence type="predicted"/>
<sequence>DNLKDKVENLKDKAEDKVDNLKDKVEDLKDKAEDKVDNLKDKVDDLKDKVEDKVDNLKDKVEDLKDKAEDKVDNLKDKAENLKDKAQDKVDNLKDKAADLKDKAEDKVDDLKDKAEDLKDKAQDQVDNLKDKVEGFTKAKPYTSADKPTLKEIIKTDTCNLLTFNATEKRREFWFYLLFLFVVSIVLSLLQFVVDVIIEASYPSYVSVFGTTKELGFGYYLLVSIYYLIGLVDFIIWILASLGLYARRLRDIGFSPRFTILFVALAVLSALPIFDASAAICYTVLTLVLFTQPSRNTDNPYSAEPLYKY</sequence>
<dbReference type="AlphaFoldDB" id="A0A3A1Y607"/>
<keyword evidence="2" id="KW-0812">Transmembrane</keyword>
<dbReference type="Gene3D" id="6.10.140.1430">
    <property type="match status" value="1"/>
</dbReference>
<dbReference type="RefSeq" id="WP_119496914.1">
    <property type="nucleotide sequence ID" value="NZ_NRJH01000030.1"/>
</dbReference>
<dbReference type="Proteomes" id="UP000266258">
    <property type="component" value="Unassembled WGS sequence"/>
</dbReference>
<evidence type="ECO:0000256" key="1">
    <source>
        <dbReference type="SAM" id="Coils"/>
    </source>
</evidence>
<organism evidence="3 4">
    <name type="scientific">Psittacicella melopsittaci</name>
    <dbReference type="NCBI Taxonomy" id="2028576"/>
    <lineage>
        <taxon>Bacteria</taxon>
        <taxon>Pseudomonadati</taxon>
        <taxon>Pseudomonadota</taxon>
        <taxon>Gammaproteobacteria</taxon>
        <taxon>Pasteurellales</taxon>
        <taxon>Psittacicellaceae</taxon>
        <taxon>Psittacicella</taxon>
    </lineage>
</organism>
<protein>
    <submittedName>
        <fullName evidence="3">Uncharacterized protein</fullName>
    </submittedName>
</protein>
<reference evidence="3 4" key="1">
    <citation type="submission" date="2017-08" db="EMBL/GenBank/DDBJ databases">
        <title>Reclassification of Bisgaard taxon 37 and 44.</title>
        <authorList>
            <person name="Christensen H."/>
        </authorList>
    </citation>
    <scope>NUCLEOTIDE SEQUENCE [LARGE SCALE GENOMIC DNA]</scope>
    <source>
        <strain evidence="3 4">B96_4</strain>
    </source>
</reference>
<feature type="coiled-coil region" evidence="1">
    <location>
        <begin position="4"/>
        <end position="139"/>
    </location>
</feature>
<dbReference type="PANTHER" id="PTHR47372">
    <property type="entry name" value="DAUER UP-REGULATED-RELATED"/>
    <property type="match status" value="1"/>
</dbReference>
<dbReference type="Pfam" id="PF05656">
    <property type="entry name" value="DUF805"/>
    <property type="match status" value="1"/>
</dbReference>
<dbReference type="GO" id="GO:0016020">
    <property type="term" value="C:membrane"/>
    <property type="evidence" value="ECO:0007669"/>
    <property type="project" value="InterPro"/>
</dbReference>
<feature type="transmembrane region" description="Helical" evidence="2">
    <location>
        <begin position="218"/>
        <end position="246"/>
    </location>
</feature>
<feature type="transmembrane region" description="Helical" evidence="2">
    <location>
        <begin position="258"/>
        <end position="290"/>
    </location>
</feature>
<keyword evidence="2" id="KW-1133">Transmembrane helix</keyword>